<keyword evidence="2" id="KW-0436">Ligase</keyword>
<comment type="similarity">
    <text evidence="1">Belongs to the ATP-dependent AMP-binding enzyme family.</text>
</comment>
<dbReference type="Proteomes" id="UP000028864">
    <property type="component" value="Unassembled WGS sequence"/>
</dbReference>
<dbReference type="PROSITE" id="PS00455">
    <property type="entry name" value="AMP_BINDING"/>
    <property type="match status" value="1"/>
</dbReference>
<keyword evidence="3" id="KW-0547">Nucleotide-binding</keyword>
<gene>
    <name evidence="7" type="ORF">BN1047_03718</name>
</gene>
<dbReference type="InterPro" id="IPR020845">
    <property type="entry name" value="AMP-binding_CS"/>
</dbReference>
<feature type="domain" description="AMP-binding enzyme C-terminal" evidence="6">
    <location>
        <begin position="467"/>
        <end position="543"/>
    </location>
</feature>
<evidence type="ECO:0000313" key="8">
    <source>
        <dbReference type="Proteomes" id="UP000028864"/>
    </source>
</evidence>
<dbReference type="Pfam" id="PF13193">
    <property type="entry name" value="AMP-binding_C"/>
    <property type="match status" value="1"/>
</dbReference>
<evidence type="ECO:0000256" key="2">
    <source>
        <dbReference type="ARBA" id="ARBA00022598"/>
    </source>
</evidence>
<dbReference type="GO" id="GO:0005886">
    <property type="term" value="C:plasma membrane"/>
    <property type="evidence" value="ECO:0007669"/>
    <property type="project" value="TreeGrafter"/>
</dbReference>
<dbReference type="Gene3D" id="3.30.300.30">
    <property type="match status" value="1"/>
</dbReference>
<evidence type="ECO:0000259" key="5">
    <source>
        <dbReference type="Pfam" id="PF00501"/>
    </source>
</evidence>
<dbReference type="FunFam" id="3.30.300.30:FF:000020">
    <property type="entry name" value="Long-chain fatty acid transporter"/>
    <property type="match status" value="1"/>
</dbReference>
<dbReference type="InterPro" id="IPR000873">
    <property type="entry name" value="AMP-dep_synth/lig_dom"/>
</dbReference>
<proteinExistence type="inferred from homology"/>
<evidence type="ECO:0000256" key="4">
    <source>
        <dbReference type="ARBA" id="ARBA00022840"/>
    </source>
</evidence>
<evidence type="ECO:0000256" key="3">
    <source>
        <dbReference type="ARBA" id="ARBA00022741"/>
    </source>
</evidence>
<feature type="domain" description="AMP-dependent synthetase/ligase" evidence="5">
    <location>
        <begin position="51"/>
        <end position="373"/>
    </location>
</feature>
<organism evidence="7 8">
    <name type="scientific">Mycolicibacterium neoaurum</name>
    <name type="common">Mycobacterium neoaurum</name>
    <dbReference type="NCBI Taxonomy" id="1795"/>
    <lineage>
        <taxon>Bacteria</taxon>
        <taxon>Bacillati</taxon>
        <taxon>Actinomycetota</taxon>
        <taxon>Actinomycetes</taxon>
        <taxon>Mycobacteriales</taxon>
        <taxon>Mycobacteriaceae</taxon>
        <taxon>Mycolicibacterium</taxon>
    </lineage>
</organism>
<evidence type="ECO:0000259" key="6">
    <source>
        <dbReference type="Pfam" id="PF13193"/>
    </source>
</evidence>
<dbReference type="AlphaFoldDB" id="A0AAV2WPR6"/>
<dbReference type="PANTHER" id="PTHR43107">
    <property type="entry name" value="LONG-CHAIN FATTY ACID TRANSPORT PROTEIN"/>
    <property type="match status" value="1"/>
</dbReference>
<reference evidence="7" key="1">
    <citation type="submission" date="2014-05" db="EMBL/GenBank/DDBJ databases">
        <authorList>
            <person name="Urmite Genomes"/>
        </authorList>
    </citation>
    <scope>NUCLEOTIDE SEQUENCE</scope>
    <source>
        <strain evidence="7">DSM 44074</strain>
    </source>
</reference>
<dbReference type="NCBIfam" id="NF038342">
    <property type="entry name" value="FACL_FadD6"/>
    <property type="match status" value="1"/>
</dbReference>
<dbReference type="Gene3D" id="3.40.50.12780">
    <property type="entry name" value="N-terminal domain of ligase-like"/>
    <property type="match status" value="1"/>
</dbReference>
<dbReference type="GO" id="GO:0005524">
    <property type="term" value="F:ATP binding"/>
    <property type="evidence" value="ECO:0007669"/>
    <property type="project" value="UniProtKB-KW"/>
</dbReference>
<dbReference type="NCBIfam" id="NF006134">
    <property type="entry name" value="PRK08279.1"/>
    <property type="match status" value="1"/>
</dbReference>
<sequence>MSDDTTRTSVGLLEIASKLPGFLRDAPAIVRGVLTGMSARPSAKTSIGKVFQERAAQYGDRVFLKFDDQQITYRKANETVNRYAAVLAAKGVGHGDVVGIMLRNSPDSVLLMLATVKCGATAGMLNYHQRGNVLAHSIGLLDAKAIIAESDLVEPITESGVQTTGLTTLEEMRQAATTAPTTNPATTAAVLAGDKAFYIFTSGTTGMPKASVMTHYRWLRALAGFGGLGLRLNSSDTLYCCLPLYHNNALTVSVGSVLNAGAALALGKSFSASRFWDDVIRFDATAFVYIGEICGYLLNQPPKPTDRAHKVRVIVGNGLRPAIWDQFVERFGIPRVCEFYAASEGNTAFVNVFNVSKSTGICPSPVAYVEYDLDSGEPARGPDGRLRKVKRGQPGLLLSKVSSFQPFDGYTDKSASEKKLVRDAFKDGDVWFNTGDLMRAQGFGHAAFADRLGDTFRWKGENVATTEVEAAISADSQVEEATVFGVEVPGAGGRAGMVALQLKDGQEFDGAALAKSVYAHLPGYAVPLFVRIVEELAHTSTFKSQKVELRKQGYGEEVEDPLYVLSGKDEGYVPFYPEYVDEVVEGKRPK</sequence>
<reference evidence="7" key="2">
    <citation type="submission" date="2015-09" db="EMBL/GenBank/DDBJ databases">
        <title>Draft genome sequence of Mycobacterium neoaurum DSM 44074.</title>
        <authorList>
            <person name="Croce O."/>
            <person name="Robert C."/>
            <person name="Raoult D."/>
            <person name="Drancourt M."/>
        </authorList>
    </citation>
    <scope>NUCLEOTIDE SEQUENCE</scope>
    <source>
        <strain evidence="7">DSM 44074</strain>
    </source>
</reference>
<protein>
    <submittedName>
        <fullName evidence="7">Long-chain-acyl-CoA synthetase</fullName>
    </submittedName>
</protein>
<dbReference type="GO" id="GO:0005324">
    <property type="term" value="F:long-chain fatty acid transmembrane transporter activity"/>
    <property type="evidence" value="ECO:0007669"/>
    <property type="project" value="TreeGrafter"/>
</dbReference>
<dbReference type="Pfam" id="PF00501">
    <property type="entry name" value="AMP-binding"/>
    <property type="match status" value="1"/>
</dbReference>
<dbReference type="InterPro" id="IPR054874">
    <property type="entry name" value="FACL_FadD6"/>
</dbReference>
<name>A0AAV2WPR6_MYCNE</name>
<dbReference type="GO" id="GO:0004467">
    <property type="term" value="F:long-chain fatty acid-CoA ligase activity"/>
    <property type="evidence" value="ECO:0007669"/>
    <property type="project" value="TreeGrafter"/>
</dbReference>
<dbReference type="GO" id="GO:0044539">
    <property type="term" value="P:long-chain fatty acid import into cell"/>
    <property type="evidence" value="ECO:0007669"/>
    <property type="project" value="TreeGrafter"/>
</dbReference>
<dbReference type="EMBL" id="LK021339">
    <property type="protein sequence ID" value="CDQ45818.1"/>
    <property type="molecule type" value="Genomic_DNA"/>
</dbReference>
<keyword evidence="4" id="KW-0067">ATP-binding</keyword>
<dbReference type="InterPro" id="IPR025110">
    <property type="entry name" value="AMP-bd_C"/>
</dbReference>
<accession>A0AAV2WPR6</accession>
<dbReference type="PANTHER" id="PTHR43107:SF15">
    <property type="entry name" value="FATTY ACID TRANSPORT PROTEIN 3, ISOFORM A"/>
    <property type="match status" value="1"/>
</dbReference>
<evidence type="ECO:0000256" key="1">
    <source>
        <dbReference type="ARBA" id="ARBA00006432"/>
    </source>
</evidence>
<dbReference type="InterPro" id="IPR042099">
    <property type="entry name" value="ANL_N_sf"/>
</dbReference>
<dbReference type="RefSeq" id="WP_030136146.1">
    <property type="nucleotide sequence ID" value="NZ_CP074376.1"/>
</dbReference>
<evidence type="ECO:0000313" key="7">
    <source>
        <dbReference type="EMBL" id="CDQ45818.1"/>
    </source>
</evidence>
<dbReference type="InterPro" id="IPR045851">
    <property type="entry name" value="AMP-bd_C_sf"/>
</dbReference>
<dbReference type="SUPFAM" id="SSF56801">
    <property type="entry name" value="Acetyl-CoA synthetase-like"/>
    <property type="match status" value="1"/>
</dbReference>